<comment type="subunit">
    <text evidence="3">Homodimer. Interacts with CIPK.</text>
</comment>
<dbReference type="GO" id="GO:0019722">
    <property type="term" value="P:calcium-mediated signaling"/>
    <property type="evidence" value="ECO:0007669"/>
    <property type="project" value="UniProtKB-UniRule"/>
</dbReference>
<dbReference type="PANTHER" id="PTHR23056:SF134">
    <property type="entry name" value="CALCINEURIN B-LIKE PROTEIN 6"/>
    <property type="match status" value="1"/>
</dbReference>
<comment type="similarity">
    <text evidence="2 3">Belongs to the calcineurin regulatory subunit family.</text>
</comment>
<accession>A0A8R7QBT9</accession>
<evidence type="ECO:0000259" key="4">
    <source>
        <dbReference type="PROSITE" id="PS50222"/>
    </source>
</evidence>
<dbReference type="SMART" id="SM00054">
    <property type="entry name" value="EFh"/>
    <property type="match status" value="3"/>
</dbReference>
<feature type="domain" description="EF-hand" evidence="4">
    <location>
        <begin position="154"/>
        <end position="189"/>
    </location>
</feature>
<dbReference type="Gramene" id="TuG1812G0500001227.01.T01">
    <property type="protein sequence ID" value="TuG1812G0500001227.01.T01"/>
    <property type="gene ID" value="TuG1812G0500001227.01"/>
</dbReference>
<dbReference type="FunFam" id="1.10.238.10:FF:000073">
    <property type="entry name" value="calcineurin B-like protein 3"/>
    <property type="match status" value="1"/>
</dbReference>
<feature type="domain" description="EF-hand" evidence="4">
    <location>
        <begin position="117"/>
        <end position="152"/>
    </location>
</feature>
<dbReference type="Pfam" id="PF13499">
    <property type="entry name" value="EF-hand_7"/>
    <property type="match status" value="1"/>
</dbReference>
<dbReference type="InterPro" id="IPR045198">
    <property type="entry name" value="CNBL1-10"/>
</dbReference>
<evidence type="ECO:0000256" key="3">
    <source>
        <dbReference type="RuleBase" id="RU369080"/>
    </source>
</evidence>
<dbReference type="PANTHER" id="PTHR23056">
    <property type="entry name" value="CALCINEURIN B"/>
    <property type="match status" value="1"/>
</dbReference>
<dbReference type="PROSITE" id="PS50222">
    <property type="entry name" value="EF_HAND_2"/>
    <property type="match status" value="3"/>
</dbReference>
<dbReference type="SUPFAM" id="SSF47473">
    <property type="entry name" value="EF-hand"/>
    <property type="match status" value="1"/>
</dbReference>
<dbReference type="GO" id="GO:0019900">
    <property type="term" value="F:kinase binding"/>
    <property type="evidence" value="ECO:0007669"/>
    <property type="project" value="UniProtKB-UniRule"/>
</dbReference>
<reference evidence="5" key="2">
    <citation type="submission" date="2018-03" db="EMBL/GenBank/DDBJ databases">
        <title>The Triticum urartu genome reveals the dynamic nature of wheat genome evolution.</title>
        <authorList>
            <person name="Ling H."/>
            <person name="Ma B."/>
            <person name="Shi X."/>
            <person name="Liu H."/>
            <person name="Dong L."/>
            <person name="Sun H."/>
            <person name="Cao Y."/>
            <person name="Gao Q."/>
            <person name="Zheng S."/>
            <person name="Li Y."/>
            <person name="Yu Y."/>
            <person name="Du H."/>
            <person name="Qi M."/>
            <person name="Li Y."/>
            <person name="Yu H."/>
            <person name="Cui Y."/>
            <person name="Wang N."/>
            <person name="Chen C."/>
            <person name="Wu H."/>
            <person name="Zhao Y."/>
            <person name="Zhang J."/>
            <person name="Li Y."/>
            <person name="Zhou W."/>
            <person name="Zhang B."/>
            <person name="Hu W."/>
            <person name="Eijk M."/>
            <person name="Tang J."/>
            <person name="Witsenboer H."/>
            <person name="Zhao S."/>
            <person name="Li Z."/>
            <person name="Zhang A."/>
            <person name="Wang D."/>
            <person name="Liang C."/>
        </authorList>
    </citation>
    <scope>NUCLEOTIDE SEQUENCE [LARGE SCALE GENOMIC DNA]</scope>
    <source>
        <strain evidence="5">cv. G1812</strain>
    </source>
</reference>
<evidence type="ECO:0000313" key="6">
    <source>
        <dbReference type="Proteomes" id="UP000015106"/>
    </source>
</evidence>
<reference evidence="6" key="1">
    <citation type="journal article" date="2013" name="Nature">
        <title>Draft genome of the wheat A-genome progenitor Triticum urartu.</title>
        <authorList>
            <person name="Ling H.Q."/>
            <person name="Zhao S."/>
            <person name="Liu D."/>
            <person name="Wang J."/>
            <person name="Sun H."/>
            <person name="Zhang C."/>
            <person name="Fan H."/>
            <person name="Li D."/>
            <person name="Dong L."/>
            <person name="Tao Y."/>
            <person name="Gao C."/>
            <person name="Wu H."/>
            <person name="Li Y."/>
            <person name="Cui Y."/>
            <person name="Guo X."/>
            <person name="Zheng S."/>
            <person name="Wang B."/>
            <person name="Yu K."/>
            <person name="Liang Q."/>
            <person name="Yang W."/>
            <person name="Lou X."/>
            <person name="Chen J."/>
            <person name="Feng M."/>
            <person name="Jian J."/>
            <person name="Zhang X."/>
            <person name="Luo G."/>
            <person name="Jiang Y."/>
            <person name="Liu J."/>
            <person name="Wang Z."/>
            <person name="Sha Y."/>
            <person name="Zhang B."/>
            <person name="Wu H."/>
            <person name="Tang D."/>
            <person name="Shen Q."/>
            <person name="Xue P."/>
            <person name="Zou S."/>
            <person name="Wang X."/>
            <person name="Liu X."/>
            <person name="Wang F."/>
            <person name="Yang Y."/>
            <person name="An X."/>
            <person name="Dong Z."/>
            <person name="Zhang K."/>
            <person name="Zhang X."/>
            <person name="Luo M.C."/>
            <person name="Dvorak J."/>
            <person name="Tong Y."/>
            <person name="Wang J."/>
            <person name="Yang H."/>
            <person name="Li Z."/>
            <person name="Wang D."/>
            <person name="Zhang A."/>
            <person name="Wang J."/>
        </authorList>
    </citation>
    <scope>NUCLEOTIDE SEQUENCE</scope>
    <source>
        <strain evidence="6">cv. G1812</strain>
    </source>
</reference>
<keyword evidence="3" id="KW-0472">Membrane</keyword>
<keyword evidence="1 3" id="KW-0677">Repeat</keyword>
<comment type="subcellular location">
    <subcellularLocation>
        <location evidence="3">Membrane</location>
    </subcellularLocation>
</comment>
<dbReference type="InterPro" id="IPR011992">
    <property type="entry name" value="EF-hand-dom_pair"/>
</dbReference>
<evidence type="ECO:0000256" key="2">
    <source>
        <dbReference type="ARBA" id="ARBA00023774"/>
    </source>
</evidence>
<keyword evidence="6" id="KW-1185">Reference proteome</keyword>
<dbReference type="PRINTS" id="PR00450">
    <property type="entry name" value="RECOVERIN"/>
</dbReference>
<dbReference type="GO" id="GO:0016020">
    <property type="term" value="C:membrane"/>
    <property type="evidence" value="ECO:0007669"/>
    <property type="project" value="UniProtKB-SubCell"/>
</dbReference>
<evidence type="ECO:0000256" key="1">
    <source>
        <dbReference type="ARBA" id="ARBA00022737"/>
    </source>
</evidence>
<dbReference type="InterPro" id="IPR002048">
    <property type="entry name" value="EF_hand_dom"/>
</dbReference>
<keyword evidence="3" id="KW-0106">Calcium</keyword>
<organism evidence="5 6">
    <name type="scientific">Triticum urartu</name>
    <name type="common">Red wild einkorn</name>
    <name type="synonym">Crithodium urartu</name>
    <dbReference type="NCBI Taxonomy" id="4572"/>
    <lineage>
        <taxon>Eukaryota</taxon>
        <taxon>Viridiplantae</taxon>
        <taxon>Streptophyta</taxon>
        <taxon>Embryophyta</taxon>
        <taxon>Tracheophyta</taxon>
        <taxon>Spermatophyta</taxon>
        <taxon>Magnoliopsida</taxon>
        <taxon>Liliopsida</taxon>
        <taxon>Poales</taxon>
        <taxon>Poaceae</taxon>
        <taxon>BOP clade</taxon>
        <taxon>Pooideae</taxon>
        <taxon>Triticodae</taxon>
        <taxon>Triticeae</taxon>
        <taxon>Triticinae</taxon>
        <taxon>Triticum</taxon>
    </lineage>
</organism>
<dbReference type="AlphaFoldDB" id="A0A8R7QBT9"/>
<name>A0A8R7QBT9_TRIUA</name>
<proteinExistence type="inferred from homology"/>
<reference evidence="5" key="3">
    <citation type="submission" date="2022-06" db="UniProtKB">
        <authorList>
            <consortium name="EnsemblPlants"/>
        </authorList>
    </citation>
    <scope>IDENTIFICATION</scope>
</reference>
<gene>
    <name evidence="5" type="primary">LOC125508330</name>
</gene>
<dbReference type="Pfam" id="PF13833">
    <property type="entry name" value="EF-hand_8"/>
    <property type="match status" value="1"/>
</dbReference>
<protein>
    <recommendedName>
        <fullName evidence="3">Calcineurin B-like protein</fullName>
    </recommendedName>
</protein>
<comment type="function">
    <text evidence="3">Acts as a calcium sensor. CBL proteins interact with CIPK serine-threonine protein kinases. Binding of a CBL protein to the regulatory NAF domain of a CIPK protein lead to the activation of the kinase in a calcium-dependent manner.</text>
</comment>
<dbReference type="Gene3D" id="1.10.238.10">
    <property type="entry name" value="EF-hand"/>
    <property type="match status" value="1"/>
</dbReference>
<dbReference type="Proteomes" id="UP000015106">
    <property type="component" value="Chromosome 5"/>
</dbReference>
<sequence>MVDFPEGLRRLAALLLKCCDLDIPNRPKGLEDPERLARETVFSVNEIEALYELFKKISSAVVDDGVINKVSNFCRFRWVCSVVVDNLHSIELNLIPRPCLLYMQEEFQLALFKTNRKDSMFADRVFDLFDTKHNGILEFEEFVRALSVFHPNAPVDDKIDFAFKLYDLKQQGFIEKQEVKQMVVATLAESGMNLSDEVIEGIIDKTFEEADTKHDGKIDKEEWRNLVLRHPSLLKNMTLPYLRDITTTFPSFVFNSQVEDA</sequence>
<dbReference type="EnsemblPlants" id="TuG1812G0500001227.01.T01">
    <property type="protein sequence ID" value="TuG1812G0500001227.01.T01"/>
    <property type="gene ID" value="TuG1812G0500001227.01"/>
</dbReference>
<feature type="domain" description="EF-hand" evidence="4">
    <location>
        <begin position="198"/>
        <end position="233"/>
    </location>
</feature>
<keyword evidence="3" id="KW-0479">Metal-binding</keyword>
<dbReference type="GO" id="GO:0005509">
    <property type="term" value="F:calcium ion binding"/>
    <property type="evidence" value="ECO:0007669"/>
    <property type="project" value="UniProtKB-UniRule"/>
</dbReference>
<evidence type="ECO:0000313" key="5">
    <source>
        <dbReference type="EnsemblPlants" id="TuG1812G0500001227.01.T01"/>
    </source>
</evidence>